<evidence type="ECO:0000313" key="1">
    <source>
        <dbReference type="EMBL" id="ALG74121.1"/>
    </source>
</evidence>
<dbReference type="RefSeq" id="WP_045583562.1">
    <property type="nucleotide sequence ID" value="NZ_CP012404.1"/>
</dbReference>
<organism evidence="1 2">
    <name type="scientific">Azospirillum thiophilum</name>
    <dbReference type="NCBI Taxonomy" id="528244"/>
    <lineage>
        <taxon>Bacteria</taxon>
        <taxon>Pseudomonadati</taxon>
        <taxon>Pseudomonadota</taxon>
        <taxon>Alphaproteobacteria</taxon>
        <taxon>Rhodospirillales</taxon>
        <taxon>Azospirillaceae</taxon>
        <taxon>Azospirillum</taxon>
    </lineage>
</organism>
<proteinExistence type="predicted"/>
<name>A0AAC8W397_9PROT</name>
<evidence type="ECO:0000313" key="2">
    <source>
        <dbReference type="Proteomes" id="UP000069935"/>
    </source>
</evidence>
<protein>
    <submittedName>
        <fullName evidence="1">Uncharacterized protein</fullName>
    </submittedName>
</protein>
<gene>
    <name evidence="1" type="ORF">AL072_24335</name>
</gene>
<dbReference type="EMBL" id="CP012404">
    <property type="protein sequence ID" value="ALG74121.1"/>
    <property type="molecule type" value="Genomic_DNA"/>
</dbReference>
<sequence>MVEYEPDSELRDTEQVPVLEPGGVAAFIEREVLPHAPDAWVDATKTQVGFEVNMTGLFYKPQALRPLEVIRAKILALETETEGLVAEIIGGRSAIKDSGVP</sequence>
<dbReference type="KEGG" id="ati:AL072_24335"/>
<reference evidence="1 2" key="2">
    <citation type="journal article" date="2016" name="Genome Announc.">
        <title>Complete Genome Sequence of a Strain of Azospirillum thiophilum Isolated from a Sulfide Spring.</title>
        <authorList>
            <person name="Fomenkov A."/>
            <person name="Vincze T."/>
            <person name="Grabovich M."/>
            <person name="Anton B.P."/>
            <person name="Dubinina G."/>
            <person name="Orlova M."/>
            <person name="Belousova E."/>
            <person name="Roberts R.J."/>
        </authorList>
    </citation>
    <scope>NUCLEOTIDE SEQUENCE [LARGE SCALE GENOMIC DNA]</scope>
    <source>
        <strain evidence="1 2">BV-S</strain>
    </source>
</reference>
<accession>A0AAC8W397</accession>
<keyword evidence="2" id="KW-1185">Reference proteome</keyword>
<reference evidence="2" key="1">
    <citation type="submission" date="2015-08" db="EMBL/GenBank/DDBJ databases">
        <title>Complete Genome Sequence of Azospirillum thiophilum BV-S.</title>
        <authorList>
            <person name="Fomenkov A."/>
            <person name="Vincze T."/>
            <person name="Grabovich M."/>
            <person name="Dubinina G."/>
            <person name="Orlova M."/>
            <person name="Belousova E."/>
            <person name="Roberts R.J."/>
        </authorList>
    </citation>
    <scope>NUCLEOTIDE SEQUENCE [LARGE SCALE GENOMIC DNA]</scope>
    <source>
        <strain evidence="2">BV-S</strain>
    </source>
</reference>
<dbReference type="Proteomes" id="UP000069935">
    <property type="component" value="Chromosome 4"/>
</dbReference>
<dbReference type="AlphaFoldDB" id="A0AAC8W397"/>